<evidence type="ECO:0000256" key="3">
    <source>
        <dbReference type="ARBA" id="ARBA00007103"/>
    </source>
</evidence>
<feature type="region of interest" description="Disordered" evidence="12">
    <location>
        <begin position="140"/>
        <end position="161"/>
    </location>
</feature>
<dbReference type="Pfam" id="PF00571">
    <property type="entry name" value="CBS"/>
    <property type="match status" value="2"/>
</dbReference>
<dbReference type="EMBL" id="JAVREM010000015">
    <property type="protein sequence ID" value="MDT0319585.1"/>
    <property type="molecule type" value="Genomic_DNA"/>
</dbReference>
<dbReference type="CDD" id="cd01561">
    <property type="entry name" value="CBS_like"/>
    <property type="match status" value="1"/>
</dbReference>
<evidence type="ECO:0000256" key="12">
    <source>
        <dbReference type="SAM" id="MobiDB-lite"/>
    </source>
</evidence>
<dbReference type="EC" id="4.2.1.22" evidence="4 10"/>
<feature type="domain" description="CBS" evidence="13">
    <location>
        <begin position="336"/>
        <end position="401"/>
    </location>
</feature>
<dbReference type="InterPro" id="IPR001926">
    <property type="entry name" value="TrpB-like_PALP"/>
</dbReference>
<dbReference type="Pfam" id="PF00291">
    <property type="entry name" value="PALP"/>
    <property type="match status" value="1"/>
</dbReference>
<reference evidence="15" key="1">
    <citation type="submission" date="2023-07" db="EMBL/GenBank/DDBJ databases">
        <title>30 novel species of actinomycetes from the DSMZ collection.</title>
        <authorList>
            <person name="Nouioui I."/>
        </authorList>
    </citation>
    <scope>NUCLEOTIDE SEQUENCE [LARGE SCALE GENOMIC DNA]</scope>
    <source>
        <strain evidence="15">DSM 44918</strain>
    </source>
</reference>
<sequence>MQYHESMIDLVGNTPLVKLSRVTAGIRATVLAKVEYFNPGGSVKDRIALRMIEAAEDSGALRPGGVIVEPTSGNTGVGLAIVAQRKGYRCVFVCPDKVSTDKINVLRAYGAEVVVCPTAVDPEHPDSYYNVSDRLVRETPGAWKPDQYSNPDNPRSHYETTGPELWKQTEGRITHFVAGVGTGGTITGTGRYLKDVSGGRVRIIGADPEGSVYSGGSGRPYLVEGVGEDFWPSAYDPEVADEIIAVSDKDSFQMTRRLAREEGLLVGGSCGMAVVAALEAARKLGPDDVVVVLLPDGGRGYLSKIFNDEWMADYGFLEGGEPALRVGDVLRGKEGDMPSLVHMHPDETVGQAIEVLREYGVSQMPVVKPGAGHPDVMAAEIVGSVVERELLDALFARRAALGDPLEKHLSPPLPHVGSGEPVADLMSVLREADAAVVLVEGKPTGVVSRQDLLTFLAAER</sequence>
<dbReference type="PANTHER" id="PTHR10314">
    <property type="entry name" value="CYSTATHIONINE BETA-SYNTHASE"/>
    <property type="match status" value="1"/>
</dbReference>
<dbReference type="InterPro" id="IPR001216">
    <property type="entry name" value="P-phosphate_BS"/>
</dbReference>
<dbReference type="SMART" id="SM00116">
    <property type="entry name" value="CBS"/>
    <property type="match status" value="2"/>
</dbReference>
<dbReference type="InterPro" id="IPR036052">
    <property type="entry name" value="TrpB-like_PALP_sf"/>
</dbReference>
<keyword evidence="15" id="KW-1185">Reference proteome</keyword>
<dbReference type="Gene3D" id="3.40.50.1100">
    <property type="match status" value="2"/>
</dbReference>
<evidence type="ECO:0000256" key="2">
    <source>
        <dbReference type="ARBA" id="ARBA00005003"/>
    </source>
</evidence>
<name>A0ABU2LPT7_9ACTN</name>
<dbReference type="PROSITE" id="PS51371">
    <property type="entry name" value="CBS"/>
    <property type="match status" value="1"/>
</dbReference>
<comment type="pathway">
    <text evidence="2">Amino-acid biosynthesis; L-cysteine biosynthesis; L-cysteine from L-homocysteine and L-serine: step 1/2.</text>
</comment>
<evidence type="ECO:0000256" key="7">
    <source>
        <dbReference type="ARBA" id="ARBA00023239"/>
    </source>
</evidence>
<protein>
    <recommendedName>
        <fullName evidence="8 10">Cystathionine beta-synthase</fullName>
        <ecNumber evidence="4 10">4.2.1.22</ecNumber>
    </recommendedName>
</protein>
<dbReference type="GO" id="GO:0004122">
    <property type="term" value="F:cystathionine beta-synthase activity"/>
    <property type="evidence" value="ECO:0007669"/>
    <property type="project" value="UniProtKB-EC"/>
</dbReference>
<accession>A0ABU2LPT7</accession>
<evidence type="ECO:0000313" key="15">
    <source>
        <dbReference type="Proteomes" id="UP001183420"/>
    </source>
</evidence>
<evidence type="ECO:0000256" key="1">
    <source>
        <dbReference type="ARBA" id="ARBA00001933"/>
    </source>
</evidence>
<dbReference type="InterPro" id="IPR050214">
    <property type="entry name" value="Cys_Synth/Cystath_Beta-Synth"/>
</dbReference>
<dbReference type="InterPro" id="IPR046342">
    <property type="entry name" value="CBS_dom_sf"/>
</dbReference>
<organism evidence="14 15">
    <name type="scientific">Streptomyces millisiae</name>
    <dbReference type="NCBI Taxonomy" id="3075542"/>
    <lineage>
        <taxon>Bacteria</taxon>
        <taxon>Bacillati</taxon>
        <taxon>Actinomycetota</taxon>
        <taxon>Actinomycetes</taxon>
        <taxon>Kitasatosporales</taxon>
        <taxon>Streptomycetaceae</taxon>
        <taxon>Streptomyces</taxon>
    </lineage>
</organism>
<keyword evidence="6 11" id="KW-0129">CBS domain</keyword>
<evidence type="ECO:0000256" key="8">
    <source>
        <dbReference type="ARBA" id="ARBA00026192"/>
    </source>
</evidence>
<evidence type="ECO:0000256" key="10">
    <source>
        <dbReference type="NCBIfam" id="TIGR01137"/>
    </source>
</evidence>
<evidence type="ECO:0000256" key="4">
    <source>
        <dbReference type="ARBA" id="ARBA00012041"/>
    </source>
</evidence>
<dbReference type="InterPro" id="IPR046353">
    <property type="entry name" value="CBS_C"/>
</dbReference>
<evidence type="ECO:0000259" key="13">
    <source>
        <dbReference type="PROSITE" id="PS51371"/>
    </source>
</evidence>
<keyword evidence="5" id="KW-0663">Pyridoxal phosphate</keyword>
<dbReference type="InterPro" id="IPR005857">
    <property type="entry name" value="Cysta_beta_synth"/>
</dbReference>
<evidence type="ECO:0000313" key="14">
    <source>
        <dbReference type="EMBL" id="MDT0319585.1"/>
    </source>
</evidence>
<dbReference type="PROSITE" id="PS00901">
    <property type="entry name" value="CYS_SYNTHASE"/>
    <property type="match status" value="1"/>
</dbReference>
<dbReference type="Proteomes" id="UP001183420">
    <property type="component" value="Unassembled WGS sequence"/>
</dbReference>
<dbReference type="RefSeq" id="WP_311598982.1">
    <property type="nucleotide sequence ID" value="NZ_JAVREM010000015.1"/>
</dbReference>
<evidence type="ECO:0000256" key="5">
    <source>
        <dbReference type="ARBA" id="ARBA00022898"/>
    </source>
</evidence>
<dbReference type="SUPFAM" id="SSF53686">
    <property type="entry name" value="Tryptophan synthase beta subunit-like PLP-dependent enzymes"/>
    <property type="match status" value="1"/>
</dbReference>
<proteinExistence type="inferred from homology"/>
<dbReference type="InterPro" id="IPR000644">
    <property type="entry name" value="CBS_dom"/>
</dbReference>
<keyword evidence="7 14" id="KW-0456">Lyase</keyword>
<evidence type="ECO:0000256" key="11">
    <source>
        <dbReference type="PROSITE-ProRule" id="PRU00703"/>
    </source>
</evidence>
<dbReference type="SUPFAM" id="SSF54631">
    <property type="entry name" value="CBS-domain pair"/>
    <property type="match status" value="1"/>
</dbReference>
<evidence type="ECO:0000256" key="9">
    <source>
        <dbReference type="ARBA" id="ARBA00047490"/>
    </source>
</evidence>
<gene>
    <name evidence="14" type="ORF">RNC47_14680</name>
</gene>
<dbReference type="NCBIfam" id="TIGR01137">
    <property type="entry name" value="cysta_beta"/>
    <property type="match status" value="1"/>
</dbReference>
<dbReference type="Gene3D" id="3.10.580.10">
    <property type="entry name" value="CBS-domain"/>
    <property type="match status" value="1"/>
</dbReference>
<dbReference type="CDD" id="cd04608">
    <property type="entry name" value="CBS_pair_CBS"/>
    <property type="match status" value="1"/>
</dbReference>
<comment type="caution">
    <text evidence="14">The sequence shown here is derived from an EMBL/GenBank/DDBJ whole genome shotgun (WGS) entry which is preliminary data.</text>
</comment>
<comment type="cofactor">
    <cofactor evidence="1">
        <name>pyridoxal 5'-phosphate</name>
        <dbReference type="ChEBI" id="CHEBI:597326"/>
    </cofactor>
</comment>
<evidence type="ECO:0000256" key="6">
    <source>
        <dbReference type="ARBA" id="ARBA00023122"/>
    </source>
</evidence>
<comment type="similarity">
    <text evidence="3">Belongs to the cysteine synthase/cystathionine beta-synthase family.</text>
</comment>
<comment type="catalytic activity">
    <reaction evidence="9">
        <text>L-homocysteine + L-serine = L,L-cystathionine + H2O</text>
        <dbReference type="Rhea" id="RHEA:10112"/>
        <dbReference type="ChEBI" id="CHEBI:15377"/>
        <dbReference type="ChEBI" id="CHEBI:33384"/>
        <dbReference type="ChEBI" id="CHEBI:58161"/>
        <dbReference type="ChEBI" id="CHEBI:58199"/>
        <dbReference type="EC" id="4.2.1.22"/>
    </reaction>
</comment>